<dbReference type="EMBL" id="JANJYJ010000009">
    <property type="protein sequence ID" value="KAK3188528.1"/>
    <property type="molecule type" value="Genomic_DNA"/>
</dbReference>
<comment type="caution">
    <text evidence="2">The sequence shown here is derived from an EMBL/GenBank/DDBJ whole genome shotgun (WGS) entry which is preliminary data.</text>
</comment>
<dbReference type="Proteomes" id="UP001281410">
    <property type="component" value="Unassembled WGS sequence"/>
</dbReference>
<name>A0AAE0DTX3_9ROSI</name>
<dbReference type="PANTHER" id="PTHR24121:SF29">
    <property type="match status" value="1"/>
</dbReference>
<dbReference type="SUPFAM" id="SSF48403">
    <property type="entry name" value="Ankyrin repeat"/>
    <property type="match status" value="1"/>
</dbReference>
<dbReference type="PANTHER" id="PTHR24121">
    <property type="entry name" value="NO MECHANORECEPTOR POTENTIAL C, ISOFORM D-RELATED"/>
    <property type="match status" value="1"/>
</dbReference>
<evidence type="ECO:0000313" key="2">
    <source>
        <dbReference type="EMBL" id="KAK3188528.1"/>
    </source>
</evidence>
<organism evidence="2 3">
    <name type="scientific">Dipteronia sinensis</name>
    <dbReference type="NCBI Taxonomy" id="43782"/>
    <lineage>
        <taxon>Eukaryota</taxon>
        <taxon>Viridiplantae</taxon>
        <taxon>Streptophyta</taxon>
        <taxon>Embryophyta</taxon>
        <taxon>Tracheophyta</taxon>
        <taxon>Spermatophyta</taxon>
        <taxon>Magnoliopsida</taxon>
        <taxon>eudicotyledons</taxon>
        <taxon>Gunneridae</taxon>
        <taxon>Pentapetalae</taxon>
        <taxon>rosids</taxon>
        <taxon>malvids</taxon>
        <taxon>Sapindales</taxon>
        <taxon>Sapindaceae</taxon>
        <taxon>Hippocastanoideae</taxon>
        <taxon>Acereae</taxon>
        <taxon>Dipteronia</taxon>
    </lineage>
</organism>
<evidence type="ECO:0008006" key="4">
    <source>
        <dbReference type="Google" id="ProtNLM"/>
    </source>
</evidence>
<dbReference type="Pfam" id="PF12796">
    <property type="entry name" value="Ank_2"/>
    <property type="match status" value="1"/>
</dbReference>
<dbReference type="SMART" id="SM00248">
    <property type="entry name" value="ANK"/>
    <property type="match status" value="3"/>
</dbReference>
<feature type="region of interest" description="Disordered" evidence="1">
    <location>
        <begin position="146"/>
        <end position="167"/>
    </location>
</feature>
<dbReference type="Gene3D" id="1.25.40.20">
    <property type="entry name" value="Ankyrin repeat-containing domain"/>
    <property type="match status" value="1"/>
</dbReference>
<proteinExistence type="predicted"/>
<protein>
    <recommendedName>
        <fullName evidence="4">Ankyrin repeat protein</fullName>
    </recommendedName>
</protein>
<evidence type="ECO:0000256" key="1">
    <source>
        <dbReference type="SAM" id="MobiDB-lite"/>
    </source>
</evidence>
<gene>
    <name evidence="2" type="ORF">Dsin_028089</name>
</gene>
<sequence length="174" mass="19437">MFDFSSVKESYEAVIEGKWEDLEEIFDNDKGFNISYLIMTVAKDNAFHIAVHSKSEQPLKHLLERLNHDQMCTNVLHTINAYENTVLHDAAINHNIAAVKLLVGGGYVTDEHLLEQNKSGQTPLLKAAAFGSTKVIKYLASQPGQMMTTGDNKQQLDDKHRTKNDTTSILHAAV</sequence>
<dbReference type="InterPro" id="IPR036770">
    <property type="entry name" value="Ankyrin_rpt-contain_sf"/>
</dbReference>
<evidence type="ECO:0000313" key="3">
    <source>
        <dbReference type="Proteomes" id="UP001281410"/>
    </source>
</evidence>
<dbReference type="AlphaFoldDB" id="A0AAE0DTX3"/>
<reference evidence="2" key="1">
    <citation type="journal article" date="2023" name="Plant J.">
        <title>Genome sequences and population genomics provide insights into the demographic history, inbreeding, and mutation load of two 'living fossil' tree species of Dipteronia.</title>
        <authorList>
            <person name="Feng Y."/>
            <person name="Comes H.P."/>
            <person name="Chen J."/>
            <person name="Zhu S."/>
            <person name="Lu R."/>
            <person name="Zhang X."/>
            <person name="Li P."/>
            <person name="Qiu J."/>
            <person name="Olsen K.M."/>
            <person name="Qiu Y."/>
        </authorList>
    </citation>
    <scope>NUCLEOTIDE SEQUENCE</scope>
    <source>
        <strain evidence="2">NBL</strain>
    </source>
</reference>
<accession>A0AAE0DTX3</accession>
<feature type="compositionally biased region" description="Basic and acidic residues" evidence="1">
    <location>
        <begin position="154"/>
        <end position="164"/>
    </location>
</feature>
<keyword evidence="3" id="KW-1185">Reference proteome</keyword>
<dbReference type="InterPro" id="IPR002110">
    <property type="entry name" value="Ankyrin_rpt"/>
</dbReference>